<evidence type="ECO:0000256" key="2">
    <source>
        <dbReference type="ARBA" id="ARBA00022676"/>
    </source>
</evidence>
<dbReference type="AlphaFoldDB" id="A0A7J8LHV6"/>
<evidence type="ECO:0000256" key="1">
    <source>
        <dbReference type="ARBA" id="ARBA00009995"/>
    </source>
</evidence>
<keyword evidence="4" id="KW-1185">Reference proteome</keyword>
<dbReference type="SUPFAM" id="SSF53756">
    <property type="entry name" value="UDP-Glycosyltransferase/glycogen phosphorylase"/>
    <property type="match status" value="1"/>
</dbReference>
<dbReference type="Proteomes" id="UP000593572">
    <property type="component" value="Unassembled WGS sequence"/>
</dbReference>
<gene>
    <name evidence="3" type="ORF">Golob_022703</name>
</gene>
<evidence type="ECO:0000313" key="4">
    <source>
        <dbReference type="Proteomes" id="UP000593572"/>
    </source>
</evidence>
<evidence type="ECO:0000313" key="3">
    <source>
        <dbReference type="EMBL" id="MBA0551842.1"/>
    </source>
</evidence>
<sequence length="129" mass="15227">MTNFKHSFLWIVRPDIMMGDSAILDEKFLEKIKDRGLITSWYNQYEVLSHLSVGVFLTQYGWNSTLEAILRENIEFLVKEVMERGEGKKMKEKTLEWKKKAEEATDVGDYHIVILLNLIRKLSSMVNWK</sequence>
<comment type="similarity">
    <text evidence="1">Belongs to the UDP-glycosyltransferase family.</text>
</comment>
<dbReference type="Gene3D" id="3.40.50.2000">
    <property type="entry name" value="Glycogen Phosphorylase B"/>
    <property type="match status" value="1"/>
</dbReference>
<accession>A0A7J8LHV6</accession>
<dbReference type="EMBL" id="JABEZX010000003">
    <property type="protein sequence ID" value="MBA0551842.1"/>
    <property type="molecule type" value="Genomic_DNA"/>
</dbReference>
<name>A0A7J8LHV6_9ROSI</name>
<protein>
    <submittedName>
        <fullName evidence="3">Uncharacterized protein</fullName>
    </submittedName>
</protein>
<dbReference type="GO" id="GO:0080044">
    <property type="term" value="F:quercetin 7-O-glucosyltransferase activity"/>
    <property type="evidence" value="ECO:0007669"/>
    <property type="project" value="TreeGrafter"/>
</dbReference>
<dbReference type="PANTHER" id="PTHR11926">
    <property type="entry name" value="GLUCOSYL/GLUCURONOSYL TRANSFERASES"/>
    <property type="match status" value="1"/>
</dbReference>
<proteinExistence type="inferred from homology"/>
<dbReference type="GO" id="GO:0080043">
    <property type="term" value="F:quercetin 3-O-glucosyltransferase activity"/>
    <property type="evidence" value="ECO:0007669"/>
    <property type="project" value="TreeGrafter"/>
</dbReference>
<organism evidence="3 4">
    <name type="scientific">Gossypium lobatum</name>
    <dbReference type="NCBI Taxonomy" id="34289"/>
    <lineage>
        <taxon>Eukaryota</taxon>
        <taxon>Viridiplantae</taxon>
        <taxon>Streptophyta</taxon>
        <taxon>Embryophyta</taxon>
        <taxon>Tracheophyta</taxon>
        <taxon>Spermatophyta</taxon>
        <taxon>Magnoliopsida</taxon>
        <taxon>eudicotyledons</taxon>
        <taxon>Gunneridae</taxon>
        <taxon>Pentapetalae</taxon>
        <taxon>rosids</taxon>
        <taxon>malvids</taxon>
        <taxon>Malvales</taxon>
        <taxon>Malvaceae</taxon>
        <taxon>Malvoideae</taxon>
        <taxon>Gossypium</taxon>
    </lineage>
</organism>
<comment type="caution">
    <text evidence="3">The sequence shown here is derived from an EMBL/GenBank/DDBJ whole genome shotgun (WGS) entry which is preliminary data.</text>
</comment>
<reference evidence="3 4" key="1">
    <citation type="journal article" date="2019" name="Genome Biol. Evol.">
        <title>Insights into the evolution of the New World diploid cottons (Gossypium, subgenus Houzingenia) based on genome sequencing.</title>
        <authorList>
            <person name="Grover C.E."/>
            <person name="Arick M.A. 2nd"/>
            <person name="Thrash A."/>
            <person name="Conover J.L."/>
            <person name="Sanders W.S."/>
            <person name="Peterson D.G."/>
            <person name="Frelichowski J.E."/>
            <person name="Scheffler J.A."/>
            <person name="Scheffler B.E."/>
            <person name="Wendel J.F."/>
        </authorList>
    </citation>
    <scope>NUCLEOTIDE SEQUENCE [LARGE SCALE GENOMIC DNA]</scope>
    <source>
        <strain evidence="3">157</strain>
        <tissue evidence="3">Leaf</tissue>
    </source>
</reference>
<keyword evidence="2" id="KW-0328">Glycosyltransferase</keyword>
<keyword evidence="2" id="KW-0808">Transferase</keyword>
<dbReference type="PANTHER" id="PTHR11926:SF1365">
    <property type="entry name" value="GLYCOSYLTRANSFERASE"/>
    <property type="match status" value="1"/>
</dbReference>